<feature type="transmembrane region" description="Helical" evidence="2">
    <location>
        <begin position="132"/>
        <end position="153"/>
    </location>
</feature>
<dbReference type="Proteomes" id="UP001275084">
    <property type="component" value="Unassembled WGS sequence"/>
</dbReference>
<dbReference type="EMBL" id="JAUIQD010000001">
    <property type="protein sequence ID" value="KAK3364203.1"/>
    <property type="molecule type" value="Genomic_DNA"/>
</dbReference>
<organism evidence="3 4">
    <name type="scientific">Lasiosphaeria hispida</name>
    <dbReference type="NCBI Taxonomy" id="260671"/>
    <lineage>
        <taxon>Eukaryota</taxon>
        <taxon>Fungi</taxon>
        <taxon>Dikarya</taxon>
        <taxon>Ascomycota</taxon>
        <taxon>Pezizomycotina</taxon>
        <taxon>Sordariomycetes</taxon>
        <taxon>Sordariomycetidae</taxon>
        <taxon>Sordariales</taxon>
        <taxon>Lasiosphaeriaceae</taxon>
        <taxon>Lasiosphaeria</taxon>
    </lineage>
</organism>
<feature type="transmembrane region" description="Helical" evidence="2">
    <location>
        <begin position="106"/>
        <end position="126"/>
    </location>
</feature>
<proteinExistence type="predicted"/>
<dbReference type="AlphaFoldDB" id="A0AAJ0ML28"/>
<keyword evidence="4" id="KW-1185">Reference proteome</keyword>
<protein>
    <submittedName>
        <fullName evidence="3">Uncharacterized protein</fullName>
    </submittedName>
</protein>
<sequence length="169" mass="18948">MVTPRLPRLPPPPRPIRSHISHGPTVAPSSIGCRHVLVNRRNARDQLGQHFVVQRLTSSSAEPASMISLRPEPTIPNPQAQYDDQISASSEDVGWFSIRSRFRIRVFVVSHPFAICGLVYSMSRYAGAEFEVILSILSCLCLGFSYFTCPLCICPRSIREVSFTNISYR</sequence>
<feature type="region of interest" description="Disordered" evidence="1">
    <location>
        <begin position="1"/>
        <end position="24"/>
    </location>
</feature>
<name>A0AAJ0ML28_9PEZI</name>
<comment type="caution">
    <text evidence="3">The sequence shown here is derived from an EMBL/GenBank/DDBJ whole genome shotgun (WGS) entry which is preliminary data.</text>
</comment>
<keyword evidence="2" id="KW-1133">Transmembrane helix</keyword>
<evidence type="ECO:0000313" key="3">
    <source>
        <dbReference type="EMBL" id="KAK3364203.1"/>
    </source>
</evidence>
<dbReference type="PROSITE" id="PS51257">
    <property type="entry name" value="PROKAR_LIPOPROTEIN"/>
    <property type="match status" value="1"/>
</dbReference>
<reference evidence="3" key="2">
    <citation type="submission" date="2023-06" db="EMBL/GenBank/DDBJ databases">
        <authorList>
            <consortium name="Lawrence Berkeley National Laboratory"/>
            <person name="Haridas S."/>
            <person name="Hensen N."/>
            <person name="Bonometti L."/>
            <person name="Westerberg I."/>
            <person name="Brannstrom I.O."/>
            <person name="Guillou S."/>
            <person name="Cros-Aarteil S."/>
            <person name="Calhoun S."/>
            <person name="Kuo A."/>
            <person name="Mondo S."/>
            <person name="Pangilinan J."/>
            <person name="Riley R."/>
            <person name="Labutti K."/>
            <person name="Andreopoulos B."/>
            <person name="Lipzen A."/>
            <person name="Chen C."/>
            <person name="Yanf M."/>
            <person name="Daum C."/>
            <person name="Ng V."/>
            <person name="Clum A."/>
            <person name="Steindorff A."/>
            <person name="Ohm R."/>
            <person name="Martin F."/>
            <person name="Silar P."/>
            <person name="Natvig D."/>
            <person name="Lalanne C."/>
            <person name="Gautier V."/>
            <person name="Ament-Velasquez S.L."/>
            <person name="Kruys A."/>
            <person name="Hutchinson M.I."/>
            <person name="Powell A.J."/>
            <person name="Barry K."/>
            <person name="Miller A.N."/>
            <person name="Grigoriev I.V."/>
            <person name="Debuchy R."/>
            <person name="Gladieux P."/>
            <person name="Thoren M.H."/>
            <person name="Johannesson H."/>
        </authorList>
    </citation>
    <scope>NUCLEOTIDE SEQUENCE</scope>
    <source>
        <strain evidence="3">CBS 955.72</strain>
    </source>
</reference>
<evidence type="ECO:0000256" key="2">
    <source>
        <dbReference type="SAM" id="Phobius"/>
    </source>
</evidence>
<keyword evidence="2" id="KW-0472">Membrane</keyword>
<accession>A0AAJ0ML28</accession>
<keyword evidence="2" id="KW-0812">Transmembrane</keyword>
<evidence type="ECO:0000313" key="4">
    <source>
        <dbReference type="Proteomes" id="UP001275084"/>
    </source>
</evidence>
<gene>
    <name evidence="3" type="ORF">B0T25DRAFT_59670</name>
</gene>
<reference evidence="3" key="1">
    <citation type="journal article" date="2023" name="Mol. Phylogenet. Evol.">
        <title>Genome-scale phylogeny and comparative genomics of the fungal order Sordariales.</title>
        <authorList>
            <person name="Hensen N."/>
            <person name="Bonometti L."/>
            <person name="Westerberg I."/>
            <person name="Brannstrom I.O."/>
            <person name="Guillou S."/>
            <person name="Cros-Aarteil S."/>
            <person name="Calhoun S."/>
            <person name="Haridas S."/>
            <person name="Kuo A."/>
            <person name="Mondo S."/>
            <person name="Pangilinan J."/>
            <person name="Riley R."/>
            <person name="LaButti K."/>
            <person name="Andreopoulos B."/>
            <person name="Lipzen A."/>
            <person name="Chen C."/>
            <person name="Yan M."/>
            <person name="Daum C."/>
            <person name="Ng V."/>
            <person name="Clum A."/>
            <person name="Steindorff A."/>
            <person name="Ohm R.A."/>
            <person name="Martin F."/>
            <person name="Silar P."/>
            <person name="Natvig D.O."/>
            <person name="Lalanne C."/>
            <person name="Gautier V."/>
            <person name="Ament-Velasquez S.L."/>
            <person name="Kruys A."/>
            <person name="Hutchinson M.I."/>
            <person name="Powell A.J."/>
            <person name="Barry K."/>
            <person name="Miller A.N."/>
            <person name="Grigoriev I.V."/>
            <person name="Debuchy R."/>
            <person name="Gladieux P."/>
            <person name="Hiltunen Thoren M."/>
            <person name="Johannesson H."/>
        </authorList>
    </citation>
    <scope>NUCLEOTIDE SEQUENCE</scope>
    <source>
        <strain evidence="3">CBS 955.72</strain>
    </source>
</reference>
<evidence type="ECO:0000256" key="1">
    <source>
        <dbReference type="SAM" id="MobiDB-lite"/>
    </source>
</evidence>